<protein>
    <submittedName>
        <fullName evidence="13">Hemolysin family protein</fullName>
    </submittedName>
</protein>
<evidence type="ECO:0000256" key="10">
    <source>
        <dbReference type="SAM" id="Phobius"/>
    </source>
</evidence>
<proteinExistence type="predicted"/>
<evidence type="ECO:0000256" key="5">
    <source>
        <dbReference type="ARBA" id="ARBA00023122"/>
    </source>
</evidence>
<evidence type="ECO:0000259" key="12">
    <source>
        <dbReference type="PROSITE" id="PS51846"/>
    </source>
</evidence>
<keyword evidence="3" id="KW-0677">Repeat</keyword>
<accession>A0A9X2JFF6</accession>
<dbReference type="Pfam" id="PF01595">
    <property type="entry name" value="CNNM"/>
    <property type="match status" value="1"/>
</dbReference>
<dbReference type="SUPFAM" id="SSF54631">
    <property type="entry name" value="CBS-domain pair"/>
    <property type="match status" value="1"/>
</dbReference>
<feature type="transmembrane region" description="Helical" evidence="10">
    <location>
        <begin position="45"/>
        <end position="70"/>
    </location>
</feature>
<evidence type="ECO:0000256" key="6">
    <source>
        <dbReference type="ARBA" id="ARBA00023136"/>
    </source>
</evidence>
<dbReference type="InterPro" id="IPR044751">
    <property type="entry name" value="Ion_transp-like_CBS"/>
</dbReference>
<evidence type="ECO:0000259" key="11">
    <source>
        <dbReference type="PROSITE" id="PS51371"/>
    </source>
</evidence>
<dbReference type="EMBL" id="JAMXLR010000020">
    <property type="protein sequence ID" value="MCO6043272.1"/>
    <property type="molecule type" value="Genomic_DNA"/>
</dbReference>
<evidence type="ECO:0000313" key="13">
    <source>
        <dbReference type="EMBL" id="MCO6043272.1"/>
    </source>
</evidence>
<gene>
    <name evidence="13" type="ORF">NG895_05080</name>
</gene>
<comment type="caution">
    <text evidence="13">The sequence shown here is derived from an EMBL/GenBank/DDBJ whole genome shotgun (WGS) entry which is preliminary data.</text>
</comment>
<keyword evidence="5 7" id="KW-0129">CBS domain</keyword>
<evidence type="ECO:0000256" key="7">
    <source>
        <dbReference type="PROSITE-ProRule" id="PRU00703"/>
    </source>
</evidence>
<name>A0A9X2JFF6_9BACT</name>
<dbReference type="InterPro" id="IPR046342">
    <property type="entry name" value="CBS_dom_sf"/>
</dbReference>
<feature type="domain" description="CNNM transmembrane" evidence="12">
    <location>
        <begin position="41"/>
        <end position="225"/>
    </location>
</feature>
<dbReference type="PROSITE" id="PS51371">
    <property type="entry name" value="CBS"/>
    <property type="match status" value="1"/>
</dbReference>
<comment type="subcellular location">
    <subcellularLocation>
        <location evidence="1">Membrane</location>
        <topology evidence="1">Multi-pass membrane protein</topology>
    </subcellularLocation>
</comment>
<organism evidence="13 14">
    <name type="scientific">Aeoliella straminimaris</name>
    <dbReference type="NCBI Taxonomy" id="2954799"/>
    <lineage>
        <taxon>Bacteria</taxon>
        <taxon>Pseudomonadati</taxon>
        <taxon>Planctomycetota</taxon>
        <taxon>Planctomycetia</taxon>
        <taxon>Pirellulales</taxon>
        <taxon>Lacipirellulaceae</taxon>
        <taxon>Aeoliella</taxon>
    </lineage>
</organism>
<evidence type="ECO:0000313" key="14">
    <source>
        <dbReference type="Proteomes" id="UP001155241"/>
    </source>
</evidence>
<keyword evidence="2 8" id="KW-0812">Transmembrane</keyword>
<feature type="transmembrane region" description="Helical" evidence="10">
    <location>
        <begin position="12"/>
        <end position="33"/>
    </location>
</feature>
<sequence>MRLQAAIVLPNPYFVLVSVPMCHWQFGGILAVVTSSGDSAASGSWTMLVVFFCLAILVSFACSIFEAVLLSVSQPFIATMKTTQPAVGKRWEILKTQIDGPLTSILTLNTIAHTVGSIGVGKEVAGLARGSGYSGWIEGLTAALMTFAILVLSEIIPKTLGAKYWRKLAPTIGILLEKLTWLMTPVVWFIRLFGGSSHSEAAFSREELKVMADIGHKEGKLLEGESRILKNLLHMRDNEVRDVMTPRVVVFSLPEESTVGEYMKQHEASPFSRVLLYRGNPDHVTGFALRDELLLSAARGQGDVKLSEFSRPVPSVSESLRLTLAFDQMVANRHHIAVVADEYGGLAGLVTLEDIVETLLGLEIVDEADTRTDMREFARLQWEKRAKKMGISIESRPSPDAGEAGPGPESDADSL</sequence>
<dbReference type="AlphaFoldDB" id="A0A9X2JFF6"/>
<dbReference type="RefSeq" id="WP_252851374.1">
    <property type="nucleotide sequence ID" value="NZ_JAMXLR010000020.1"/>
</dbReference>
<feature type="region of interest" description="Disordered" evidence="9">
    <location>
        <begin position="390"/>
        <end position="415"/>
    </location>
</feature>
<feature type="transmembrane region" description="Helical" evidence="10">
    <location>
        <begin position="136"/>
        <end position="156"/>
    </location>
</feature>
<dbReference type="PROSITE" id="PS51846">
    <property type="entry name" value="CNNM"/>
    <property type="match status" value="1"/>
</dbReference>
<dbReference type="CDD" id="cd04590">
    <property type="entry name" value="CBS_pair_CorC_HlyC_assoc"/>
    <property type="match status" value="1"/>
</dbReference>
<evidence type="ECO:0000256" key="2">
    <source>
        <dbReference type="ARBA" id="ARBA00022692"/>
    </source>
</evidence>
<dbReference type="SMART" id="SM00116">
    <property type="entry name" value="CBS"/>
    <property type="match status" value="1"/>
</dbReference>
<dbReference type="Pfam" id="PF00571">
    <property type="entry name" value="CBS"/>
    <property type="match status" value="1"/>
</dbReference>
<dbReference type="InterPro" id="IPR002550">
    <property type="entry name" value="CNNM"/>
</dbReference>
<feature type="domain" description="CBS" evidence="11">
    <location>
        <begin position="309"/>
        <end position="367"/>
    </location>
</feature>
<dbReference type="PANTHER" id="PTHR22777">
    <property type="entry name" value="HEMOLYSIN-RELATED"/>
    <property type="match status" value="1"/>
</dbReference>
<keyword evidence="14" id="KW-1185">Reference proteome</keyword>
<evidence type="ECO:0000256" key="1">
    <source>
        <dbReference type="ARBA" id="ARBA00004141"/>
    </source>
</evidence>
<dbReference type="PANTHER" id="PTHR22777:SF4">
    <property type="entry name" value="UPF0053 PROTEIN SLL1254"/>
    <property type="match status" value="1"/>
</dbReference>
<dbReference type="InterPro" id="IPR000644">
    <property type="entry name" value="CBS_dom"/>
</dbReference>
<evidence type="ECO:0000256" key="3">
    <source>
        <dbReference type="ARBA" id="ARBA00022737"/>
    </source>
</evidence>
<keyword evidence="6 8" id="KW-0472">Membrane</keyword>
<dbReference type="GO" id="GO:0005886">
    <property type="term" value="C:plasma membrane"/>
    <property type="evidence" value="ECO:0007669"/>
    <property type="project" value="TreeGrafter"/>
</dbReference>
<keyword evidence="4 8" id="KW-1133">Transmembrane helix</keyword>
<dbReference type="Proteomes" id="UP001155241">
    <property type="component" value="Unassembled WGS sequence"/>
</dbReference>
<dbReference type="Gene3D" id="3.10.580.10">
    <property type="entry name" value="CBS-domain"/>
    <property type="match status" value="1"/>
</dbReference>
<reference evidence="13" key="1">
    <citation type="submission" date="2022-06" db="EMBL/GenBank/DDBJ databases">
        <title>Aeoliella straminimaris, a novel planctomycete from sediments.</title>
        <authorList>
            <person name="Vitorino I.R."/>
            <person name="Lage O.M."/>
        </authorList>
    </citation>
    <scope>NUCLEOTIDE SEQUENCE</scope>
    <source>
        <strain evidence="13">ICT_H6.2</strain>
    </source>
</reference>
<evidence type="ECO:0000256" key="8">
    <source>
        <dbReference type="PROSITE-ProRule" id="PRU01193"/>
    </source>
</evidence>
<evidence type="ECO:0000256" key="4">
    <source>
        <dbReference type="ARBA" id="ARBA00022989"/>
    </source>
</evidence>
<evidence type="ECO:0000256" key="9">
    <source>
        <dbReference type="SAM" id="MobiDB-lite"/>
    </source>
</evidence>